<protein>
    <submittedName>
        <fullName evidence="3">2-(1,2-epoxy-1,2-dihydrophenyl)acetyl-CoA isomerase</fullName>
        <ecNumber evidence="3">5.3.3.18</ecNumber>
    </submittedName>
</protein>
<organism evidence="3 4">
    <name type="scientific">Variovorax ginsengisoli</name>
    <dbReference type="NCBI Taxonomy" id="363844"/>
    <lineage>
        <taxon>Bacteria</taxon>
        <taxon>Pseudomonadati</taxon>
        <taxon>Pseudomonadota</taxon>
        <taxon>Betaproteobacteria</taxon>
        <taxon>Burkholderiales</taxon>
        <taxon>Comamonadaceae</taxon>
        <taxon>Variovorax</taxon>
    </lineage>
</organism>
<dbReference type="GO" id="GO:0016853">
    <property type="term" value="F:isomerase activity"/>
    <property type="evidence" value="ECO:0007669"/>
    <property type="project" value="UniProtKB-KW"/>
</dbReference>
<dbReference type="InterPro" id="IPR037401">
    <property type="entry name" value="SnoaL-like"/>
</dbReference>
<accession>A0ABT9S9B6</accession>
<dbReference type="Pfam" id="PF12680">
    <property type="entry name" value="SnoaL_2"/>
    <property type="match status" value="1"/>
</dbReference>
<feature type="domain" description="SnoaL-like" evidence="2">
    <location>
        <begin position="14"/>
        <end position="121"/>
    </location>
</feature>
<dbReference type="EC" id="5.3.3.18" evidence="3"/>
<dbReference type="Gene3D" id="3.90.226.10">
    <property type="entry name" value="2-enoyl-CoA Hydratase, Chain A, domain 1"/>
    <property type="match status" value="1"/>
</dbReference>
<dbReference type="PANTHER" id="PTHR43459">
    <property type="entry name" value="ENOYL-COA HYDRATASE"/>
    <property type="match status" value="1"/>
</dbReference>
<evidence type="ECO:0000313" key="4">
    <source>
        <dbReference type="Proteomes" id="UP001226867"/>
    </source>
</evidence>
<dbReference type="InterPro" id="IPR014748">
    <property type="entry name" value="Enoyl-CoA_hydra_C"/>
</dbReference>
<dbReference type="InterPro" id="IPR001753">
    <property type="entry name" value="Enoyl-CoA_hydra/iso"/>
</dbReference>
<keyword evidence="4" id="KW-1185">Reference proteome</keyword>
<comment type="similarity">
    <text evidence="1">Belongs to the enoyl-CoA hydratase/isomerase family.</text>
</comment>
<gene>
    <name evidence="3" type="ORF">J2W36_003226</name>
</gene>
<dbReference type="Gene3D" id="1.10.12.10">
    <property type="entry name" value="Lyase 2-enoyl-coa Hydratase, Chain A, domain 2"/>
    <property type="match status" value="1"/>
</dbReference>
<dbReference type="Gene3D" id="3.10.450.50">
    <property type="match status" value="1"/>
</dbReference>
<evidence type="ECO:0000313" key="3">
    <source>
        <dbReference type="EMBL" id="MDP9900960.1"/>
    </source>
</evidence>
<proteinExistence type="inferred from homology"/>
<name>A0ABT9S9B6_9BURK</name>
<dbReference type="SUPFAM" id="SSF52096">
    <property type="entry name" value="ClpP/crotonase"/>
    <property type="match status" value="1"/>
</dbReference>
<evidence type="ECO:0000256" key="1">
    <source>
        <dbReference type="ARBA" id="ARBA00005254"/>
    </source>
</evidence>
<sequence>MQQTIDDAGRVERARQLYDALASGDRSALDALLHPDFVGHATQGLPFALGGTYQGAHAMRREFWGRIAKSFIARAQPESFHVLDDGRLLVQGRYVGEARNGGGKLDAEFIHILCFGEGRITGLSQLTDSERWVQASQPAAEAAPSVAWRTLEFEVTHGLATVRLNRPEAHNAIDATMAEELCSVAQRCANDGAIRAVLLLGNGKSFTVGGDLAFLSQAKDGELPGLLRAMTGPYHEALRTFSRLDVPIVAAVHGATAGGGLGLMYCADIVVAADNTKIALGFGALGLSMDGSNSWFLPRLVGLRRAAELYLEGRVLNAAEAVEWGLVNRVVPLAELPAHALACAERLAKGPTRAYGEVRRLYRDALGATLSEQLGAETEALSRTAATTDATGAIASFVAKRKPVFHGR</sequence>
<evidence type="ECO:0000259" key="2">
    <source>
        <dbReference type="Pfam" id="PF12680"/>
    </source>
</evidence>
<dbReference type="PANTHER" id="PTHR43459:SF1">
    <property type="entry name" value="EG:BACN32G11.4 PROTEIN"/>
    <property type="match status" value="1"/>
</dbReference>
<dbReference type="InterPro" id="IPR029045">
    <property type="entry name" value="ClpP/crotonase-like_dom_sf"/>
</dbReference>
<dbReference type="RefSeq" id="WP_307690752.1">
    <property type="nucleotide sequence ID" value="NZ_JAUSRO010000010.1"/>
</dbReference>
<keyword evidence="3" id="KW-0413">Isomerase</keyword>
<dbReference type="Pfam" id="PF00378">
    <property type="entry name" value="ECH_1"/>
    <property type="match status" value="1"/>
</dbReference>
<dbReference type="InterPro" id="IPR032710">
    <property type="entry name" value="NTF2-like_dom_sf"/>
</dbReference>
<dbReference type="Proteomes" id="UP001226867">
    <property type="component" value="Unassembled WGS sequence"/>
</dbReference>
<dbReference type="SUPFAM" id="SSF54427">
    <property type="entry name" value="NTF2-like"/>
    <property type="match status" value="1"/>
</dbReference>
<comment type="caution">
    <text evidence="3">The sequence shown here is derived from an EMBL/GenBank/DDBJ whole genome shotgun (WGS) entry which is preliminary data.</text>
</comment>
<dbReference type="CDD" id="cd06558">
    <property type="entry name" value="crotonase-like"/>
    <property type="match status" value="1"/>
</dbReference>
<reference evidence="3 4" key="1">
    <citation type="submission" date="2023-07" db="EMBL/GenBank/DDBJ databases">
        <title>Sorghum-associated microbial communities from plants grown in Nebraska, USA.</title>
        <authorList>
            <person name="Schachtman D."/>
        </authorList>
    </citation>
    <scope>NUCLEOTIDE SEQUENCE [LARGE SCALE GENOMIC DNA]</scope>
    <source>
        <strain evidence="3 4">DS1607</strain>
    </source>
</reference>
<dbReference type="EMBL" id="JAUSRO010000010">
    <property type="protein sequence ID" value="MDP9900960.1"/>
    <property type="molecule type" value="Genomic_DNA"/>
</dbReference>